<dbReference type="EMBL" id="CVRI01000061">
    <property type="protein sequence ID" value="CRL04036.1"/>
    <property type="molecule type" value="Genomic_DNA"/>
</dbReference>
<dbReference type="Proteomes" id="UP000183832">
    <property type="component" value="Unassembled WGS sequence"/>
</dbReference>
<keyword evidence="2" id="KW-1185">Reference proteome</keyword>
<evidence type="ECO:0000313" key="1">
    <source>
        <dbReference type="EMBL" id="CRL04036.1"/>
    </source>
</evidence>
<organism evidence="1 2">
    <name type="scientific">Clunio marinus</name>
    <dbReference type="NCBI Taxonomy" id="568069"/>
    <lineage>
        <taxon>Eukaryota</taxon>
        <taxon>Metazoa</taxon>
        <taxon>Ecdysozoa</taxon>
        <taxon>Arthropoda</taxon>
        <taxon>Hexapoda</taxon>
        <taxon>Insecta</taxon>
        <taxon>Pterygota</taxon>
        <taxon>Neoptera</taxon>
        <taxon>Endopterygota</taxon>
        <taxon>Diptera</taxon>
        <taxon>Nematocera</taxon>
        <taxon>Chironomoidea</taxon>
        <taxon>Chironomidae</taxon>
        <taxon>Clunio</taxon>
    </lineage>
</organism>
<gene>
    <name evidence="1" type="ORF">CLUMA_CG017151</name>
</gene>
<dbReference type="AlphaFoldDB" id="A0A1J1IWV8"/>
<accession>A0A1J1IWV8</accession>
<protein>
    <submittedName>
        <fullName evidence="1">CLUMA_CG017151, isoform A</fullName>
    </submittedName>
</protein>
<evidence type="ECO:0000313" key="2">
    <source>
        <dbReference type="Proteomes" id="UP000183832"/>
    </source>
</evidence>
<proteinExistence type="predicted"/>
<name>A0A1J1IWV8_9DIPT</name>
<reference evidence="1 2" key="1">
    <citation type="submission" date="2015-04" db="EMBL/GenBank/DDBJ databases">
        <authorList>
            <person name="Syromyatnikov M.Y."/>
            <person name="Popov V.N."/>
        </authorList>
    </citation>
    <scope>NUCLEOTIDE SEQUENCE [LARGE SCALE GENOMIC DNA]</scope>
</reference>
<sequence>MCASGTPESLKKQFGKRYVVTMLSEKPFDHQFETDLRKTFRTMTNLMCHNYSSQFTIQVRDFTNVDHCHMNFSELMDLLNAFSSAKDLKYTVTACMLDQVYDTIIKKGLTSAYENSGFASNEYQAT</sequence>